<comment type="caution">
    <text evidence="1">The sequence shown here is derived from an EMBL/GenBank/DDBJ whole genome shotgun (WGS) entry which is preliminary data.</text>
</comment>
<dbReference type="EMBL" id="JASCZI010182080">
    <property type="protein sequence ID" value="MED6186964.1"/>
    <property type="molecule type" value="Genomic_DNA"/>
</dbReference>
<dbReference type="Proteomes" id="UP001341840">
    <property type="component" value="Unassembled WGS sequence"/>
</dbReference>
<evidence type="ECO:0000313" key="2">
    <source>
        <dbReference type="Proteomes" id="UP001341840"/>
    </source>
</evidence>
<proteinExistence type="predicted"/>
<protein>
    <submittedName>
        <fullName evidence="1">Uncharacterized protein</fullName>
    </submittedName>
</protein>
<accession>A0ABU6WM67</accession>
<sequence>MGRTCHLHRAGARLSLSWSLRNRVVRARHLGHAAAPPTESFLIKKGGHGDSPLNPQSIKDPKGQSWFFTYLACVELIKQERIKGSKLVHKGDDQGLGHLKEIELCICKLQRKFSKDDNGGSKKTDARDLFRLINKQDLSTFRQVNRTK</sequence>
<gene>
    <name evidence="1" type="ORF">PIB30_071824</name>
</gene>
<reference evidence="1 2" key="1">
    <citation type="journal article" date="2023" name="Plants (Basel)">
        <title>Bridging the Gap: Combining Genomics and Transcriptomics Approaches to Understand Stylosanthes scabra, an Orphan Legume from the Brazilian Caatinga.</title>
        <authorList>
            <person name="Ferreira-Neto J.R.C."/>
            <person name="da Silva M.D."/>
            <person name="Binneck E."/>
            <person name="de Melo N.F."/>
            <person name="da Silva R.H."/>
            <person name="de Melo A.L.T.M."/>
            <person name="Pandolfi V."/>
            <person name="Bustamante F.O."/>
            <person name="Brasileiro-Vidal A.C."/>
            <person name="Benko-Iseppon A.M."/>
        </authorList>
    </citation>
    <scope>NUCLEOTIDE SEQUENCE [LARGE SCALE GENOMIC DNA]</scope>
    <source>
        <tissue evidence="1">Leaves</tissue>
    </source>
</reference>
<evidence type="ECO:0000313" key="1">
    <source>
        <dbReference type="EMBL" id="MED6186964.1"/>
    </source>
</evidence>
<organism evidence="1 2">
    <name type="scientific">Stylosanthes scabra</name>
    <dbReference type="NCBI Taxonomy" id="79078"/>
    <lineage>
        <taxon>Eukaryota</taxon>
        <taxon>Viridiplantae</taxon>
        <taxon>Streptophyta</taxon>
        <taxon>Embryophyta</taxon>
        <taxon>Tracheophyta</taxon>
        <taxon>Spermatophyta</taxon>
        <taxon>Magnoliopsida</taxon>
        <taxon>eudicotyledons</taxon>
        <taxon>Gunneridae</taxon>
        <taxon>Pentapetalae</taxon>
        <taxon>rosids</taxon>
        <taxon>fabids</taxon>
        <taxon>Fabales</taxon>
        <taxon>Fabaceae</taxon>
        <taxon>Papilionoideae</taxon>
        <taxon>50 kb inversion clade</taxon>
        <taxon>dalbergioids sensu lato</taxon>
        <taxon>Dalbergieae</taxon>
        <taxon>Pterocarpus clade</taxon>
        <taxon>Stylosanthes</taxon>
    </lineage>
</organism>
<name>A0ABU6WM67_9FABA</name>
<keyword evidence="2" id="KW-1185">Reference proteome</keyword>